<comment type="caution">
    <text evidence="4">The sequence shown here is derived from an EMBL/GenBank/DDBJ whole genome shotgun (WGS) entry which is preliminary data.</text>
</comment>
<dbReference type="EMBL" id="VDFR01000059">
    <property type="protein sequence ID" value="TNC46195.1"/>
    <property type="molecule type" value="Genomic_DNA"/>
</dbReference>
<sequence>MRLSPALVVALLGTALVAAPAQAPQTTLVASTAAGPSASAAAEGHDATAAAEGRDAARSAGAPLQGATIVIDPGHQLGNARFPRKINRPVSAGGLRKACNTTGTATAAGYPEATFAWRVAVRLRTRLEALGATVVMTRDRNSRRLWGPCVDVRGKLGNAGYRGRERAADLKISIHGDGAAASGHGFHVITTKRRGAVKRSARFGREVRAALESRKFRRSTYTAGGRGLVRRGDLGTLNLSRVPTAMVELGNMRNRRDARTMRSAAGQRRYAKALANSVVAYLGRY</sequence>
<dbReference type="GO" id="GO:0009253">
    <property type="term" value="P:peptidoglycan catabolic process"/>
    <property type="evidence" value="ECO:0007669"/>
    <property type="project" value="InterPro"/>
</dbReference>
<keyword evidence="1" id="KW-0378">Hydrolase</keyword>
<dbReference type="GO" id="GO:0008745">
    <property type="term" value="F:N-acetylmuramoyl-L-alanine amidase activity"/>
    <property type="evidence" value="ECO:0007669"/>
    <property type="project" value="InterPro"/>
</dbReference>
<dbReference type="EMBL" id="VDFR01000057">
    <property type="protein sequence ID" value="TNC46388.1"/>
    <property type="molecule type" value="Genomic_DNA"/>
</dbReference>
<evidence type="ECO:0000313" key="5">
    <source>
        <dbReference type="EMBL" id="TNC46388.1"/>
    </source>
</evidence>
<name>A0A5C4MPA3_9ACTN</name>
<evidence type="ECO:0000313" key="4">
    <source>
        <dbReference type="EMBL" id="TNC46195.1"/>
    </source>
</evidence>
<evidence type="ECO:0000313" key="6">
    <source>
        <dbReference type="Proteomes" id="UP000306740"/>
    </source>
</evidence>
<dbReference type="Proteomes" id="UP000306740">
    <property type="component" value="Unassembled WGS sequence"/>
</dbReference>
<dbReference type="InterPro" id="IPR050695">
    <property type="entry name" value="N-acetylmuramoyl_amidase_3"/>
</dbReference>
<feature type="domain" description="MurNAc-LAA" evidence="3">
    <location>
        <begin position="161"/>
        <end position="279"/>
    </location>
</feature>
<evidence type="ECO:0000256" key="2">
    <source>
        <dbReference type="SAM" id="SignalP"/>
    </source>
</evidence>
<evidence type="ECO:0000259" key="3">
    <source>
        <dbReference type="SMART" id="SM00646"/>
    </source>
</evidence>
<reference evidence="4 6" key="1">
    <citation type="submission" date="2019-05" db="EMBL/GenBank/DDBJ databases">
        <title>Mumia sp. nov., isolated from the intestinal contents of plateau pika (Ochotona curzoniae) in the Qinghai-Tibet plateau of China.</title>
        <authorList>
            <person name="Tian Z."/>
        </authorList>
    </citation>
    <scope>NUCLEOTIDE SEQUENCE [LARGE SCALE GENOMIC DNA]</scope>
    <source>
        <strain evidence="6">527</strain>
        <strain evidence="4">Z527</strain>
    </source>
</reference>
<dbReference type="InterPro" id="IPR002508">
    <property type="entry name" value="MurNAc-LAA_cat"/>
</dbReference>
<dbReference type="CDD" id="cd02696">
    <property type="entry name" value="MurNAc-LAA"/>
    <property type="match status" value="1"/>
</dbReference>
<dbReference type="PANTHER" id="PTHR30404:SF0">
    <property type="entry name" value="N-ACETYLMURAMOYL-L-ALANINE AMIDASE AMIC"/>
    <property type="match status" value="1"/>
</dbReference>
<keyword evidence="2" id="KW-0732">Signal</keyword>
<dbReference type="Gene3D" id="3.40.630.40">
    <property type="entry name" value="Zn-dependent exopeptidases"/>
    <property type="match status" value="1"/>
</dbReference>
<dbReference type="RefSeq" id="WP_139106011.1">
    <property type="nucleotide sequence ID" value="NZ_VDFR01000057.1"/>
</dbReference>
<protein>
    <submittedName>
        <fullName evidence="4">N-acetylmuramoyl-L-alanine amidase</fullName>
    </submittedName>
</protein>
<accession>A0A5C4MPA3</accession>
<gene>
    <name evidence="5" type="ORF">FHE65_13255</name>
    <name evidence="4" type="ORF">FHE65_13380</name>
</gene>
<evidence type="ECO:0000256" key="1">
    <source>
        <dbReference type="ARBA" id="ARBA00022801"/>
    </source>
</evidence>
<dbReference type="Pfam" id="PF01520">
    <property type="entry name" value="Amidase_3"/>
    <property type="match status" value="1"/>
</dbReference>
<organism evidence="4 6">
    <name type="scientific">Mumia zhuanghuii</name>
    <dbReference type="NCBI Taxonomy" id="2585211"/>
    <lineage>
        <taxon>Bacteria</taxon>
        <taxon>Bacillati</taxon>
        <taxon>Actinomycetota</taxon>
        <taxon>Actinomycetes</taxon>
        <taxon>Propionibacteriales</taxon>
        <taxon>Nocardioidaceae</taxon>
        <taxon>Mumia</taxon>
    </lineage>
</organism>
<feature type="signal peptide" evidence="2">
    <location>
        <begin position="1"/>
        <end position="23"/>
    </location>
</feature>
<feature type="chain" id="PRO_5035065729" evidence="2">
    <location>
        <begin position="24"/>
        <end position="285"/>
    </location>
</feature>
<dbReference type="SMART" id="SM00646">
    <property type="entry name" value="Ami_3"/>
    <property type="match status" value="1"/>
</dbReference>
<dbReference type="GO" id="GO:0030288">
    <property type="term" value="C:outer membrane-bounded periplasmic space"/>
    <property type="evidence" value="ECO:0007669"/>
    <property type="project" value="TreeGrafter"/>
</dbReference>
<dbReference type="SUPFAM" id="SSF53187">
    <property type="entry name" value="Zn-dependent exopeptidases"/>
    <property type="match status" value="1"/>
</dbReference>
<dbReference type="AlphaFoldDB" id="A0A5C4MPA3"/>
<dbReference type="PANTHER" id="PTHR30404">
    <property type="entry name" value="N-ACETYLMURAMOYL-L-ALANINE AMIDASE"/>
    <property type="match status" value="1"/>
</dbReference>
<proteinExistence type="predicted"/>
<dbReference type="OrthoDB" id="3268878at2"/>